<dbReference type="EMBL" id="BPLR01007196">
    <property type="protein sequence ID" value="GIY15104.1"/>
    <property type="molecule type" value="Genomic_DNA"/>
</dbReference>
<evidence type="ECO:0000313" key="10">
    <source>
        <dbReference type="Proteomes" id="UP001054945"/>
    </source>
</evidence>
<dbReference type="GO" id="GO:0008270">
    <property type="term" value="F:zinc ion binding"/>
    <property type="evidence" value="ECO:0007669"/>
    <property type="project" value="UniProtKB-KW"/>
</dbReference>
<keyword evidence="3" id="KW-0677">Repeat</keyword>
<evidence type="ECO:0000256" key="3">
    <source>
        <dbReference type="ARBA" id="ARBA00022737"/>
    </source>
</evidence>
<protein>
    <recommendedName>
        <fullName evidence="8">C2H2-type domain-containing protein</fullName>
    </recommendedName>
</protein>
<evidence type="ECO:0000256" key="2">
    <source>
        <dbReference type="ARBA" id="ARBA00022723"/>
    </source>
</evidence>
<evidence type="ECO:0000256" key="7">
    <source>
        <dbReference type="PROSITE-ProRule" id="PRU00042"/>
    </source>
</evidence>
<reference evidence="9 10" key="1">
    <citation type="submission" date="2021-06" db="EMBL/GenBank/DDBJ databases">
        <title>Caerostris extrusa draft genome.</title>
        <authorList>
            <person name="Kono N."/>
            <person name="Arakawa K."/>
        </authorList>
    </citation>
    <scope>NUCLEOTIDE SEQUENCE [LARGE SCALE GENOMIC DNA]</scope>
</reference>
<accession>A0AAV4R254</accession>
<keyword evidence="2" id="KW-0479">Metal-binding</keyword>
<keyword evidence="5" id="KW-0862">Zinc</keyword>
<comment type="caution">
    <text evidence="9">The sequence shown here is derived from an EMBL/GenBank/DDBJ whole genome shotgun (WGS) entry which is preliminary data.</text>
</comment>
<dbReference type="FunFam" id="3.30.160.60:FF:000100">
    <property type="entry name" value="Zinc finger 45-like"/>
    <property type="match status" value="1"/>
</dbReference>
<dbReference type="GO" id="GO:0000981">
    <property type="term" value="F:DNA-binding transcription factor activity, RNA polymerase II-specific"/>
    <property type="evidence" value="ECO:0007669"/>
    <property type="project" value="TreeGrafter"/>
</dbReference>
<dbReference type="InterPro" id="IPR036236">
    <property type="entry name" value="Znf_C2H2_sf"/>
</dbReference>
<evidence type="ECO:0000313" key="9">
    <source>
        <dbReference type="EMBL" id="GIY15104.1"/>
    </source>
</evidence>
<dbReference type="SMART" id="SM00355">
    <property type="entry name" value="ZnF_C2H2"/>
    <property type="match status" value="2"/>
</dbReference>
<sequence>MGLLRCDTCDCTVTNFNNHECPYDEYWFDRTVSKILEYNFGNIHEETPATRRRHTGEKRHACEICGKRFSHKGDMGIHTRSHFENKRFQCNICGKSFTKNNWLLKHKLQHQSYN</sequence>
<dbReference type="PROSITE" id="PS50157">
    <property type="entry name" value="ZINC_FINGER_C2H2_2"/>
    <property type="match status" value="2"/>
</dbReference>
<evidence type="ECO:0000256" key="5">
    <source>
        <dbReference type="ARBA" id="ARBA00022833"/>
    </source>
</evidence>
<dbReference type="Proteomes" id="UP001054945">
    <property type="component" value="Unassembled WGS sequence"/>
</dbReference>
<keyword evidence="4 7" id="KW-0863">Zinc-finger</keyword>
<dbReference type="PANTHER" id="PTHR24394:SF29">
    <property type="entry name" value="MYONEURIN"/>
    <property type="match status" value="1"/>
</dbReference>
<dbReference type="SUPFAM" id="SSF57667">
    <property type="entry name" value="beta-beta-alpha zinc fingers"/>
    <property type="match status" value="1"/>
</dbReference>
<feature type="domain" description="C2H2-type" evidence="8">
    <location>
        <begin position="60"/>
        <end position="87"/>
    </location>
</feature>
<evidence type="ECO:0000256" key="4">
    <source>
        <dbReference type="ARBA" id="ARBA00022771"/>
    </source>
</evidence>
<evidence type="ECO:0000256" key="1">
    <source>
        <dbReference type="ARBA" id="ARBA00004123"/>
    </source>
</evidence>
<evidence type="ECO:0000259" key="8">
    <source>
        <dbReference type="PROSITE" id="PS50157"/>
    </source>
</evidence>
<dbReference type="GO" id="GO:0005634">
    <property type="term" value="C:nucleus"/>
    <property type="evidence" value="ECO:0007669"/>
    <property type="project" value="UniProtKB-SubCell"/>
</dbReference>
<organism evidence="9 10">
    <name type="scientific">Caerostris extrusa</name>
    <name type="common">Bark spider</name>
    <name type="synonym">Caerostris bankana</name>
    <dbReference type="NCBI Taxonomy" id="172846"/>
    <lineage>
        <taxon>Eukaryota</taxon>
        <taxon>Metazoa</taxon>
        <taxon>Ecdysozoa</taxon>
        <taxon>Arthropoda</taxon>
        <taxon>Chelicerata</taxon>
        <taxon>Arachnida</taxon>
        <taxon>Araneae</taxon>
        <taxon>Araneomorphae</taxon>
        <taxon>Entelegynae</taxon>
        <taxon>Araneoidea</taxon>
        <taxon>Araneidae</taxon>
        <taxon>Caerostris</taxon>
    </lineage>
</organism>
<keyword evidence="6" id="KW-0539">Nucleus</keyword>
<dbReference type="AlphaFoldDB" id="A0AAV4R254"/>
<dbReference type="PROSITE" id="PS00028">
    <property type="entry name" value="ZINC_FINGER_C2H2_1"/>
    <property type="match status" value="2"/>
</dbReference>
<evidence type="ECO:0000256" key="6">
    <source>
        <dbReference type="ARBA" id="ARBA00023242"/>
    </source>
</evidence>
<gene>
    <name evidence="9" type="ORF">CEXT_701961</name>
</gene>
<dbReference type="Pfam" id="PF00096">
    <property type="entry name" value="zf-C2H2"/>
    <property type="match status" value="2"/>
</dbReference>
<feature type="domain" description="C2H2-type" evidence="8">
    <location>
        <begin position="88"/>
        <end position="114"/>
    </location>
</feature>
<comment type="subcellular location">
    <subcellularLocation>
        <location evidence="1">Nucleus</location>
    </subcellularLocation>
</comment>
<dbReference type="Gene3D" id="3.30.160.60">
    <property type="entry name" value="Classic Zinc Finger"/>
    <property type="match status" value="2"/>
</dbReference>
<dbReference type="PANTHER" id="PTHR24394">
    <property type="entry name" value="ZINC FINGER PROTEIN"/>
    <property type="match status" value="1"/>
</dbReference>
<keyword evidence="10" id="KW-1185">Reference proteome</keyword>
<dbReference type="InterPro" id="IPR013087">
    <property type="entry name" value="Znf_C2H2_type"/>
</dbReference>
<proteinExistence type="predicted"/>
<name>A0AAV4R254_CAEEX</name>